<dbReference type="Pfam" id="PF01244">
    <property type="entry name" value="Peptidase_M19"/>
    <property type="match status" value="1"/>
</dbReference>
<dbReference type="InterPro" id="IPR008257">
    <property type="entry name" value="Pept_M19"/>
</dbReference>
<dbReference type="EMBL" id="JBEHZE010000001">
    <property type="protein sequence ID" value="MEX6631940.1"/>
    <property type="molecule type" value="Genomic_DNA"/>
</dbReference>
<dbReference type="EC" id="3.4.13.-" evidence="1"/>
<comment type="caution">
    <text evidence="1">The sequence shown here is derived from an EMBL/GenBank/DDBJ whole genome shotgun (WGS) entry which is preliminary data.</text>
</comment>
<dbReference type="SUPFAM" id="SSF51556">
    <property type="entry name" value="Metallo-dependent hydrolases"/>
    <property type="match status" value="1"/>
</dbReference>
<name>A0ABV3YZI2_9PROT</name>
<dbReference type="PANTHER" id="PTHR10443">
    <property type="entry name" value="MICROSOMAL DIPEPTIDASE"/>
    <property type="match status" value="1"/>
</dbReference>
<sequence length="375" mass="40662">MSASSTDGDEGWTRRMVLAAGGAALATSCVHQPAGGQGLVIDGLSFLPSDPADLGRSGLDGFILDVSKVEETHDEQGLVRYLRTFASCDRGIDEAHQKIETDFPDAYVTTKASDIGKRDGTGIIFQFQSCEPIEDNLDRISYFYDKGLRVLQLTHHHDNALAGGALQENQSGLTKLGRDGIAEMNRLGIIPDVSHSSQPTAIEVASASTRPIILSHGACRAIVDNPRCATDAMIKAVSDTGGVMGVFMMSFWLTTEKVPTIDHYIDQLMHVANVGGIDATAIANDYSVSGLEVLTEIDNNNAEGVKGYHSWWNSISERGVPGYDTLPEHVVIPELNNVNRMFLIRTALEKRGVKSSMIDKIMGENWRRVLTSELG</sequence>
<evidence type="ECO:0000313" key="2">
    <source>
        <dbReference type="Proteomes" id="UP001560685"/>
    </source>
</evidence>
<organism evidence="1 2">
    <name type="scientific">Hyphococcus lacteus</name>
    <dbReference type="NCBI Taxonomy" id="3143536"/>
    <lineage>
        <taxon>Bacteria</taxon>
        <taxon>Pseudomonadati</taxon>
        <taxon>Pseudomonadota</taxon>
        <taxon>Alphaproteobacteria</taxon>
        <taxon>Parvularculales</taxon>
        <taxon>Parvularculaceae</taxon>
        <taxon>Hyphococcus</taxon>
    </lineage>
</organism>
<dbReference type="PROSITE" id="PS51365">
    <property type="entry name" value="RENAL_DIPEPTIDASE_2"/>
    <property type="match status" value="1"/>
</dbReference>
<keyword evidence="1" id="KW-0224">Dipeptidase</keyword>
<dbReference type="Gene3D" id="3.20.20.140">
    <property type="entry name" value="Metal-dependent hydrolases"/>
    <property type="match status" value="1"/>
</dbReference>
<keyword evidence="1" id="KW-0378">Hydrolase</keyword>
<protein>
    <submittedName>
        <fullName evidence="1">Membrane dipeptidase</fullName>
        <ecNumber evidence="1">3.4.13.-</ecNumber>
    </submittedName>
</protein>
<dbReference type="PANTHER" id="PTHR10443:SF12">
    <property type="entry name" value="DIPEPTIDASE"/>
    <property type="match status" value="1"/>
</dbReference>
<dbReference type="Proteomes" id="UP001560685">
    <property type="component" value="Unassembled WGS sequence"/>
</dbReference>
<dbReference type="InterPro" id="IPR032466">
    <property type="entry name" value="Metal_Hydrolase"/>
</dbReference>
<keyword evidence="2" id="KW-1185">Reference proteome</keyword>
<gene>
    <name evidence="1" type="ORF">ABFZ84_00105</name>
</gene>
<keyword evidence="1" id="KW-0645">Protease</keyword>
<reference evidence="1 2" key="1">
    <citation type="submission" date="2024-05" db="EMBL/GenBank/DDBJ databases">
        <title>Three bacterial strains, DH-69, EH-24, and ECK-19 isolated from coastal sediments.</title>
        <authorList>
            <person name="Ye Y.-Q."/>
            <person name="Du Z.-J."/>
        </authorList>
    </citation>
    <scope>NUCLEOTIDE SEQUENCE [LARGE SCALE GENOMIC DNA]</scope>
    <source>
        <strain evidence="1 2">ECK-19</strain>
    </source>
</reference>
<dbReference type="GO" id="GO:0016805">
    <property type="term" value="F:dipeptidase activity"/>
    <property type="evidence" value="ECO:0007669"/>
    <property type="project" value="UniProtKB-KW"/>
</dbReference>
<proteinExistence type="predicted"/>
<evidence type="ECO:0000313" key="1">
    <source>
        <dbReference type="EMBL" id="MEX6631940.1"/>
    </source>
</evidence>
<dbReference type="RefSeq" id="WP_369311534.1">
    <property type="nucleotide sequence ID" value="NZ_JBEHZE010000001.1"/>
</dbReference>
<accession>A0ABV3YZI2</accession>